<sequence>MMQANDGASAMENANQFVAADRRRQDGGPVGGDFSRWVNPLKIRRLLQSVGVVVGAGLLLAGCFGGSGGGGGSSGSSEPSLVGLEASPPLVQVPVGFSEALTVTAQFDDGSSREVTDEVAWSSADETIATVPADAPARVRGEGGGETVLEARFEDQVALLQVEVSDATLEGLEILWLDEFEEEQVEPVPPLAQGQSIRLVVRGVFEDGSSRDLTRVAQWESADPDAVSVGAVGDQAGLVTGRRQTAPESVNVTATVTAGDGPGEAASAAVTVTDAVVDSISISPGMETVNQSGIVAFGAVARLSDDTTVDVTTSVTWSVDAPDIATIRNTAPNFGRAAGLQPGNTTVKAILGGDENLTDTAFLEVLEAPAAPRALRLEARPNVILAGGEDTTELTATVFPNVEGRTIVDGTPVRFVKLSSDVLNFSEDGMRETFSGVATLPATGGSLGIDLVFANVPDTIAEGLAFVRVVDSFAEVVVPLGFIQRDDDGNIEAYIFAIGNVSNRQFEIDGVDVFDADGFVREFDAEELDQLNDRVLLGRGQVAAAFGSLDGRDPDDVSLTFLLREPSVPGSEFEIEVVLQ</sequence>
<proteinExistence type="predicted"/>
<dbReference type="InterPro" id="IPR003343">
    <property type="entry name" value="Big_2"/>
</dbReference>
<dbReference type="Gene3D" id="2.60.40.1080">
    <property type="match status" value="3"/>
</dbReference>
<gene>
    <name evidence="2" type="ORF">J2T57_000613</name>
</gene>
<name>A0AAE3KAK4_9GAMM</name>
<organism evidence="2 3">
    <name type="scientific">Natronocella acetinitrilica</name>
    <dbReference type="NCBI Taxonomy" id="414046"/>
    <lineage>
        <taxon>Bacteria</taxon>
        <taxon>Pseudomonadati</taxon>
        <taxon>Pseudomonadota</taxon>
        <taxon>Gammaproteobacteria</taxon>
        <taxon>Chromatiales</taxon>
        <taxon>Ectothiorhodospiraceae</taxon>
        <taxon>Natronocella</taxon>
    </lineage>
</organism>
<dbReference type="Pfam" id="PF02368">
    <property type="entry name" value="Big_2"/>
    <property type="match status" value="1"/>
</dbReference>
<dbReference type="AlphaFoldDB" id="A0AAE3KAK4"/>
<feature type="domain" description="BIG2" evidence="1">
    <location>
        <begin position="80"/>
        <end position="163"/>
    </location>
</feature>
<evidence type="ECO:0000259" key="1">
    <source>
        <dbReference type="SMART" id="SM00635"/>
    </source>
</evidence>
<dbReference type="Proteomes" id="UP001205843">
    <property type="component" value="Unassembled WGS sequence"/>
</dbReference>
<reference evidence="2" key="1">
    <citation type="submission" date="2022-03" db="EMBL/GenBank/DDBJ databases">
        <title>Genomic Encyclopedia of Type Strains, Phase III (KMG-III): the genomes of soil and plant-associated and newly described type strains.</title>
        <authorList>
            <person name="Whitman W."/>
        </authorList>
    </citation>
    <scope>NUCLEOTIDE SEQUENCE</scope>
    <source>
        <strain evidence="2">ANL 6-2</strain>
    </source>
</reference>
<protein>
    <recommendedName>
        <fullName evidence="1">BIG2 domain-containing protein</fullName>
    </recommendedName>
</protein>
<feature type="domain" description="BIG2" evidence="1">
    <location>
        <begin position="276"/>
        <end position="361"/>
    </location>
</feature>
<dbReference type="SMART" id="SM00635">
    <property type="entry name" value="BID_2"/>
    <property type="match status" value="3"/>
</dbReference>
<dbReference type="RefSeq" id="WP_253474007.1">
    <property type="nucleotide sequence ID" value="NZ_JALJXV010000001.1"/>
</dbReference>
<comment type="caution">
    <text evidence="2">The sequence shown here is derived from an EMBL/GenBank/DDBJ whole genome shotgun (WGS) entry which is preliminary data.</text>
</comment>
<evidence type="ECO:0000313" key="2">
    <source>
        <dbReference type="EMBL" id="MCP1673521.1"/>
    </source>
</evidence>
<keyword evidence="3" id="KW-1185">Reference proteome</keyword>
<dbReference type="EMBL" id="JALJXV010000001">
    <property type="protein sequence ID" value="MCP1673521.1"/>
    <property type="molecule type" value="Genomic_DNA"/>
</dbReference>
<evidence type="ECO:0000313" key="3">
    <source>
        <dbReference type="Proteomes" id="UP001205843"/>
    </source>
</evidence>
<accession>A0AAE3KAK4</accession>
<feature type="domain" description="BIG2" evidence="1">
    <location>
        <begin position="179"/>
        <end position="266"/>
    </location>
</feature>